<evidence type="ECO:0000313" key="1">
    <source>
        <dbReference type="EMBL" id="CAF9908714.1"/>
    </source>
</evidence>
<dbReference type="Proteomes" id="UP000664169">
    <property type="component" value="Unassembled WGS sequence"/>
</dbReference>
<organism evidence="1 2">
    <name type="scientific">Gomphillus americanus</name>
    <dbReference type="NCBI Taxonomy" id="1940652"/>
    <lineage>
        <taxon>Eukaryota</taxon>
        <taxon>Fungi</taxon>
        <taxon>Dikarya</taxon>
        <taxon>Ascomycota</taxon>
        <taxon>Pezizomycotina</taxon>
        <taxon>Lecanoromycetes</taxon>
        <taxon>OSLEUM clade</taxon>
        <taxon>Ostropomycetidae</taxon>
        <taxon>Ostropales</taxon>
        <taxon>Graphidaceae</taxon>
        <taxon>Gomphilloideae</taxon>
        <taxon>Gomphillus</taxon>
    </lineage>
</organism>
<keyword evidence="2" id="KW-1185">Reference proteome</keyword>
<dbReference type="InterPro" id="IPR036866">
    <property type="entry name" value="RibonucZ/Hydroxyglut_hydro"/>
</dbReference>
<reference evidence="1" key="1">
    <citation type="submission" date="2021-03" db="EMBL/GenBank/DDBJ databases">
        <authorList>
            <person name="Tagirdzhanova G."/>
        </authorList>
    </citation>
    <scope>NUCLEOTIDE SEQUENCE</scope>
</reference>
<comment type="caution">
    <text evidence="1">The sequence shown here is derived from an EMBL/GenBank/DDBJ whole genome shotgun (WGS) entry which is preliminary data.</text>
</comment>
<evidence type="ECO:0000313" key="2">
    <source>
        <dbReference type="Proteomes" id="UP000664169"/>
    </source>
</evidence>
<dbReference type="AlphaFoldDB" id="A0A8H3ENY4"/>
<dbReference type="Pfam" id="PF14234">
    <property type="entry name" value="DUF4336"/>
    <property type="match status" value="1"/>
</dbReference>
<dbReference type="InterPro" id="IPR025638">
    <property type="entry name" value="DUF4336"/>
</dbReference>
<name>A0A8H3ENY4_9LECA</name>
<protein>
    <submittedName>
        <fullName evidence="1">Uncharacterized protein</fullName>
    </submittedName>
</protein>
<dbReference type="EMBL" id="CAJPDQ010000004">
    <property type="protein sequence ID" value="CAF9908714.1"/>
    <property type="molecule type" value="Genomic_DNA"/>
</dbReference>
<dbReference type="PANTHER" id="PTHR33835">
    <property type="entry name" value="YALI0C07656P"/>
    <property type="match status" value="1"/>
</dbReference>
<dbReference type="OrthoDB" id="421671at2759"/>
<gene>
    <name evidence="1" type="ORF">GOMPHAMPRED_006280</name>
</gene>
<proteinExistence type="predicted"/>
<dbReference type="PANTHER" id="PTHR33835:SF1">
    <property type="entry name" value="METALLO-BETA-LACTAMASE DOMAIN-CONTAINING PROTEIN"/>
    <property type="match status" value="1"/>
</dbReference>
<sequence>MTSAAAAKLIPAHPESVSVIRAVTPNIVTVSSPFLRFGLFRVGGRGTIVRMSNGALVIFSPTALTPEVRKTLDNLGGNVKYIAAPDIEHHIFVGEWAKAFPAAHVIGVDGLPEKREKSAETQGTKFSHVFTKENKLDLRIDADFDKDFDYEFVHSHGNKEFVINYRPDRTLIQADLIWNLPAKEQYSKSGESPTAGIWTKLFASLLTLDGTAKAQKRFLWYALSAGDRKGFNESMHRINNWNFDRIIPCHGDVVETGGKGIFEKVMQWHLEAKP</sequence>
<dbReference type="SUPFAM" id="SSF56281">
    <property type="entry name" value="Metallo-hydrolase/oxidoreductase"/>
    <property type="match status" value="1"/>
</dbReference>
<accession>A0A8H3ENY4</accession>